<organism evidence="2 3">
    <name type="scientific">Streptococcus mutans</name>
    <dbReference type="NCBI Taxonomy" id="1309"/>
    <lineage>
        <taxon>Bacteria</taxon>
        <taxon>Bacillati</taxon>
        <taxon>Bacillota</taxon>
        <taxon>Bacilli</taxon>
        <taxon>Lactobacillales</taxon>
        <taxon>Streptococcaceae</taxon>
        <taxon>Streptococcus</taxon>
    </lineage>
</organism>
<evidence type="ECO:0000313" key="3">
    <source>
        <dbReference type="Proteomes" id="UP000595884"/>
    </source>
</evidence>
<name>A0AAX1K3X0_STRMG</name>
<dbReference type="GO" id="GO:0003677">
    <property type="term" value="F:DNA binding"/>
    <property type="evidence" value="ECO:0007669"/>
    <property type="project" value="InterPro"/>
</dbReference>
<dbReference type="Proteomes" id="UP000595884">
    <property type="component" value="Chromosome"/>
</dbReference>
<dbReference type="AlphaFoldDB" id="A0AAX1K3X0"/>
<dbReference type="GO" id="GO:0016987">
    <property type="term" value="F:sigma factor activity"/>
    <property type="evidence" value="ECO:0007669"/>
    <property type="project" value="InterPro"/>
</dbReference>
<dbReference type="InterPro" id="IPR013249">
    <property type="entry name" value="RNA_pol_sigma70_r4_t2"/>
</dbReference>
<gene>
    <name evidence="2" type="ORF">IGS65_003090</name>
</gene>
<dbReference type="RefSeq" id="WP_192072216.1">
    <property type="nucleotide sequence ID" value="NZ_CP066294.2"/>
</dbReference>
<evidence type="ECO:0000313" key="2">
    <source>
        <dbReference type="EMBL" id="QQL47841.1"/>
    </source>
</evidence>
<dbReference type="Gene3D" id="1.10.10.10">
    <property type="entry name" value="Winged helix-like DNA-binding domain superfamily/Winged helix DNA-binding domain"/>
    <property type="match status" value="1"/>
</dbReference>
<dbReference type="GO" id="GO:0006352">
    <property type="term" value="P:DNA-templated transcription initiation"/>
    <property type="evidence" value="ECO:0007669"/>
    <property type="project" value="InterPro"/>
</dbReference>
<dbReference type="SUPFAM" id="SSF88659">
    <property type="entry name" value="Sigma3 and sigma4 domains of RNA polymerase sigma factors"/>
    <property type="match status" value="1"/>
</dbReference>
<reference evidence="3" key="1">
    <citation type="submission" date="2020-12" db="EMBL/GenBank/DDBJ databases">
        <authorList>
            <person name="Wen Z.T."/>
        </authorList>
    </citation>
    <scope>NUCLEOTIDE SEQUENCE [LARGE SCALE GENOMIC DNA]</scope>
    <source>
        <strain evidence="3">27-3</strain>
    </source>
</reference>
<dbReference type="EMBL" id="CP066294">
    <property type="protein sequence ID" value="QQL47841.1"/>
    <property type="molecule type" value="Genomic_DNA"/>
</dbReference>
<feature type="domain" description="RNA polymerase sigma factor 70 region 4 type 2" evidence="1">
    <location>
        <begin position="86"/>
        <end position="130"/>
    </location>
</feature>
<dbReference type="Pfam" id="PF08281">
    <property type="entry name" value="Sigma70_r4_2"/>
    <property type="match status" value="1"/>
</dbReference>
<evidence type="ECO:0000259" key="1">
    <source>
        <dbReference type="Pfam" id="PF08281"/>
    </source>
</evidence>
<protein>
    <submittedName>
        <fullName evidence="2">Sigma-70 family RNA polymerase sigma factor</fullName>
    </submittedName>
</protein>
<dbReference type="InterPro" id="IPR036388">
    <property type="entry name" value="WH-like_DNA-bd_sf"/>
</dbReference>
<dbReference type="InterPro" id="IPR013324">
    <property type="entry name" value="RNA_pol_sigma_r3/r4-like"/>
</dbReference>
<accession>A0AAX1K3X0</accession>
<proteinExistence type="predicted"/>
<sequence length="140" mass="16515">MKPSSFQETIENQFDYICKQAMEDERKDYFKQLSRLAKHEVSFSEIGDYLVSQFATTDSYSTDFHIFMLNGISIGIENDLLSEAPRNLPSNKREILLLFYFMDMSDSEIADMLKLNRSTVYRHRTNGLAMMKKFMEEFEE</sequence>